<proteinExistence type="predicted"/>
<feature type="compositionally biased region" description="Polar residues" evidence="1">
    <location>
        <begin position="13"/>
        <end position="28"/>
    </location>
</feature>
<reference evidence="3" key="1">
    <citation type="submission" date="2022-11" db="EMBL/GenBank/DDBJ databases">
        <authorList>
            <person name="Petersen C."/>
        </authorList>
    </citation>
    <scope>NUCLEOTIDE SEQUENCE</scope>
    <source>
        <strain evidence="3">IBT 21917</strain>
    </source>
</reference>
<feature type="region of interest" description="Disordered" evidence="1">
    <location>
        <begin position="1"/>
        <end position="84"/>
    </location>
</feature>
<keyword evidence="4" id="KW-1185">Reference proteome</keyword>
<comment type="caution">
    <text evidence="3">The sequence shown here is derived from an EMBL/GenBank/DDBJ whole genome shotgun (WGS) entry which is preliminary data.</text>
</comment>
<evidence type="ECO:0000313" key="4">
    <source>
        <dbReference type="Proteomes" id="UP001146351"/>
    </source>
</evidence>
<evidence type="ECO:0000259" key="2">
    <source>
        <dbReference type="Pfam" id="PF24845"/>
    </source>
</evidence>
<protein>
    <recommendedName>
        <fullName evidence="2">DUF7721 domain-containing protein</fullName>
    </recommendedName>
</protein>
<feature type="compositionally biased region" description="Gly residues" evidence="1">
    <location>
        <begin position="1"/>
        <end position="10"/>
    </location>
</feature>
<gene>
    <name evidence="3" type="ORF">N7492_001405</name>
</gene>
<reference evidence="3" key="2">
    <citation type="journal article" date="2023" name="IMA Fungus">
        <title>Comparative genomic study of the Penicillium genus elucidates a diverse pangenome and 15 lateral gene transfer events.</title>
        <authorList>
            <person name="Petersen C."/>
            <person name="Sorensen T."/>
            <person name="Nielsen M.R."/>
            <person name="Sondergaard T.E."/>
            <person name="Sorensen J.L."/>
            <person name="Fitzpatrick D.A."/>
            <person name="Frisvad J.C."/>
            <person name="Nielsen K.L."/>
        </authorList>
    </citation>
    <scope>NUCLEOTIDE SEQUENCE</scope>
    <source>
        <strain evidence="3">IBT 21917</strain>
    </source>
</reference>
<dbReference type="EMBL" id="JAPQKO010000001">
    <property type="protein sequence ID" value="KAJ5183789.1"/>
    <property type="molecule type" value="Genomic_DNA"/>
</dbReference>
<dbReference type="OrthoDB" id="2290255at2759"/>
<accession>A0A9W9M0A3</accession>
<feature type="domain" description="DUF7721" evidence="2">
    <location>
        <begin position="68"/>
        <end position="154"/>
    </location>
</feature>
<dbReference type="PANTHER" id="PTHR39477:SF1">
    <property type="entry name" value="BETA-FLANKING PROTEIN"/>
    <property type="match status" value="1"/>
</dbReference>
<dbReference type="Proteomes" id="UP001146351">
    <property type="component" value="Unassembled WGS sequence"/>
</dbReference>
<feature type="compositionally biased region" description="Low complexity" evidence="1">
    <location>
        <begin position="65"/>
        <end position="75"/>
    </location>
</feature>
<dbReference type="AlphaFoldDB" id="A0A9W9M0A3"/>
<dbReference type="PANTHER" id="PTHR39477">
    <property type="entry name" value="CHROMOSOME 8, WHOLE GENOME SHOTGUN SEQUENCE"/>
    <property type="match status" value="1"/>
</dbReference>
<evidence type="ECO:0000313" key="3">
    <source>
        <dbReference type="EMBL" id="KAJ5183789.1"/>
    </source>
</evidence>
<sequence>MSYNNYGGGASSDYYNDGNSGRDSYAQNQGQSYGQHESHGHGQHQRRNSSEYNDSRYDGPGQYSGGDDFSSAAAHASEHHSDGDKSLFNSALSFLNERKDALSQSDKYEVDESHAVNSHQAMYGSGSSTGSHDSGSVGAGAAMQALKMFTSGSGSESGSGGGMDKNKLIGIAMAQAGKLWDEKQGSGANMSGDKQSAVNHAAEMALKMYMKGQGNGLGGTGGPSGLMGLASKFLK</sequence>
<evidence type="ECO:0000256" key="1">
    <source>
        <dbReference type="SAM" id="MobiDB-lite"/>
    </source>
</evidence>
<organism evidence="3 4">
    <name type="scientific">Penicillium capsulatum</name>
    <dbReference type="NCBI Taxonomy" id="69766"/>
    <lineage>
        <taxon>Eukaryota</taxon>
        <taxon>Fungi</taxon>
        <taxon>Dikarya</taxon>
        <taxon>Ascomycota</taxon>
        <taxon>Pezizomycotina</taxon>
        <taxon>Eurotiomycetes</taxon>
        <taxon>Eurotiomycetidae</taxon>
        <taxon>Eurotiales</taxon>
        <taxon>Aspergillaceae</taxon>
        <taxon>Penicillium</taxon>
    </lineage>
</organism>
<name>A0A9W9M0A3_9EURO</name>
<dbReference type="InterPro" id="IPR056138">
    <property type="entry name" value="DUF7721"/>
</dbReference>
<dbReference type="Pfam" id="PF24845">
    <property type="entry name" value="DUF7721"/>
    <property type="match status" value="1"/>
</dbReference>